<protein>
    <submittedName>
        <fullName evidence="4">Regulatory protein, luxR family</fullName>
    </submittedName>
</protein>
<dbReference type="InterPro" id="IPR041664">
    <property type="entry name" value="AAA_16"/>
</dbReference>
<dbReference type="Gene3D" id="1.10.10.10">
    <property type="entry name" value="Winged helix-like DNA-binding domain superfamily/Winged helix DNA-binding domain"/>
    <property type="match status" value="1"/>
</dbReference>
<dbReference type="GO" id="GO:0005524">
    <property type="term" value="F:ATP binding"/>
    <property type="evidence" value="ECO:0007669"/>
    <property type="project" value="UniProtKB-KW"/>
</dbReference>
<dbReference type="EMBL" id="FOUY01000009">
    <property type="protein sequence ID" value="SFN17493.1"/>
    <property type="molecule type" value="Genomic_DNA"/>
</dbReference>
<dbReference type="PROSITE" id="PS50043">
    <property type="entry name" value="HTH_LUXR_2"/>
    <property type="match status" value="1"/>
</dbReference>
<dbReference type="InterPro" id="IPR027417">
    <property type="entry name" value="P-loop_NTPase"/>
</dbReference>
<dbReference type="PRINTS" id="PR00038">
    <property type="entry name" value="HTHLUXR"/>
</dbReference>
<dbReference type="GO" id="GO:0004016">
    <property type="term" value="F:adenylate cyclase activity"/>
    <property type="evidence" value="ECO:0007669"/>
    <property type="project" value="TreeGrafter"/>
</dbReference>
<keyword evidence="5" id="KW-1185">Reference proteome</keyword>
<dbReference type="Proteomes" id="UP000199614">
    <property type="component" value="Unassembled WGS sequence"/>
</dbReference>
<dbReference type="Pfam" id="PF13191">
    <property type="entry name" value="AAA_16"/>
    <property type="match status" value="1"/>
</dbReference>
<dbReference type="InterPro" id="IPR016032">
    <property type="entry name" value="Sig_transdc_resp-reg_C-effctor"/>
</dbReference>
<dbReference type="PANTHER" id="PTHR16305:SF35">
    <property type="entry name" value="TRANSCRIPTIONAL ACTIVATOR DOMAIN"/>
    <property type="match status" value="1"/>
</dbReference>
<dbReference type="Pfam" id="PF00196">
    <property type="entry name" value="GerE"/>
    <property type="match status" value="1"/>
</dbReference>
<sequence>MLTGREAELARLHRGLERARRGHGGLGAVVGEAGIGKSRLVDELAGGARGRLPVLIGRAVDGDGSALRPFTEALLAGLRRGPPPDAPGLAAFHPALGRLLPHWRPTAGPPAVADPVPWLAEGLLHLLRALATPPGRTPGLVLVLEDLHWSDPDTLTVLEYLADNAAAEPVLLVATGRDGPGPWPELLQRLSARGAAEVVAPGPLSAAAVSAMARACLDRPVPGEVTARVAARSGGVPLLVEELLAAAPSGTALPPDHAAGVRDRTAALSPRARRVLRLAAVLGERVDRSLLPAASGAEGDAVRDALDEAARAGLLEGTGPGGVPAFRHALTRDAVLADVWPAERAELAGAALEAVLATGDGERGGLAARLAEEAGEPDRAADLLVGVGRTERRRGALATARDALDRATLLARDPLVATAVAEELAEVLVQTGLPQPAAAVTERLLARLDGLDAAVSRRVGAVLRLARAHATAGQWDAADARIAHARDLGGAGPAADLCAAHVAIGRNRFAEAERLAAAVLDATVPAGPHEPACEALELLGRVARRTDLARAQLLFERGHALAEAHDLPVWRVRALHELSTVDLFTGLRTDRAERAVAEASGLGALALATTAEFHLAVLRCWRGETGAALEHLGRVVPACDRLGLPVQAMAAAVTAEVHADRGEAAAALAQAGRARSLAPDDAHVAAVAEHVTATLALLAEDRAAALTALDRALVHIAQDSDTTSGPPLGRWVLVAALERGRVALDAVAGYPGRSLARWTVAHVYWAEAVCHGRAGDRVAAERAFAAGQRAFTEPVPIPHFLHVGRRLVAEAALADGWGDPAGWLAEDLAWFTAAGFEAPAAACRRMLRHTGARIARPGPVAPALRRHGVTAREAEVLGLLTAGLSNRDIAARLGLSHRTVEKHVERLLAKTGSGGRAELAVRSATGDW</sequence>
<dbReference type="SUPFAM" id="SSF52540">
    <property type="entry name" value="P-loop containing nucleoside triphosphate hydrolases"/>
    <property type="match status" value="1"/>
</dbReference>
<accession>A0A1I4WWD3</accession>
<organism evidence="4 5">
    <name type="scientific">Pseudonocardia ammonioxydans</name>
    <dbReference type="NCBI Taxonomy" id="260086"/>
    <lineage>
        <taxon>Bacteria</taxon>
        <taxon>Bacillati</taxon>
        <taxon>Actinomycetota</taxon>
        <taxon>Actinomycetes</taxon>
        <taxon>Pseudonocardiales</taxon>
        <taxon>Pseudonocardiaceae</taxon>
        <taxon>Pseudonocardia</taxon>
    </lineage>
</organism>
<dbReference type="SUPFAM" id="SSF46894">
    <property type="entry name" value="C-terminal effector domain of the bipartite response regulators"/>
    <property type="match status" value="1"/>
</dbReference>
<evidence type="ECO:0000313" key="4">
    <source>
        <dbReference type="EMBL" id="SFN17493.1"/>
    </source>
</evidence>
<dbReference type="SMART" id="SM00421">
    <property type="entry name" value="HTH_LUXR"/>
    <property type="match status" value="1"/>
</dbReference>
<evidence type="ECO:0000256" key="2">
    <source>
        <dbReference type="ARBA" id="ARBA00022840"/>
    </source>
</evidence>
<evidence type="ECO:0000313" key="5">
    <source>
        <dbReference type="Proteomes" id="UP000199614"/>
    </source>
</evidence>
<evidence type="ECO:0000256" key="1">
    <source>
        <dbReference type="ARBA" id="ARBA00022741"/>
    </source>
</evidence>
<keyword evidence="1" id="KW-0547">Nucleotide-binding</keyword>
<dbReference type="PANTHER" id="PTHR16305">
    <property type="entry name" value="TESTICULAR SOLUBLE ADENYLYL CYCLASE"/>
    <property type="match status" value="1"/>
</dbReference>
<dbReference type="GO" id="GO:0003677">
    <property type="term" value="F:DNA binding"/>
    <property type="evidence" value="ECO:0007669"/>
    <property type="project" value="InterPro"/>
</dbReference>
<dbReference type="AlphaFoldDB" id="A0A1I4WWD3"/>
<reference evidence="4 5" key="1">
    <citation type="submission" date="2016-10" db="EMBL/GenBank/DDBJ databases">
        <authorList>
            <person name="de Groot N.N."/>
        </authorList>
    </citation>
    <scope>NUCLEOTIDE SEQUENCE [LARGE SCALE GENOMIC DNA]</scope>
    <source>
        <strain evidence="4 5">CGMCC 4.1877</strain>
    </source>
</reference>
<gene>
    <name evidence="4" type="ORF">SAMN05216207_1009121</name>
</gene>
<dbReference type="CDD" id="cd06170">
    <property type="entry name" value="LuxR_C_like"/>
    <property type="match status" value="1"/>
</dbReference>
<keyword evidence="2" id="KW-0067">ATP-binding</keyword>
<dbReference type="STRING" id="260086.SAMN05216207_1009121"/>
<dbReference type="InterPro" id="IPR036388">
    <property type="entry name" value="WH-like_DNA-bd_sf"/>
</dbReference>
<dbReference type="GO" id="GO:0006355">
    <property type="term" value="P:regulation of DNA-templated transcription"/>
    <property type="evidence" value="ECO:0007669"/>
    <property type="project" value="InterPro"/>
</dbReference>
<proteinExistence type="predicted"/>
<feature type="domain" description="HTH luxR-type" evidence="3">
    <location>
        <begin position="862"/>
        <end position="927"/>
    </location>
</feature>
<evidence type="ECO:0000259" key="3">
    <source>
        <dbReference type="PROSITE" id="PS50043"/>
    </source>
</evidence>
<dbReference type="GO" id="GO:0005737">
    <property type="term" value="C:cytoplasm"/>
    <property type="evidence" value="ECO:0007669"/>
    <property type="project" value="TreeGrafter"/>
</dbReference>
<dbReference type="InterPro" id="IPR000792">
    <property type="entry name" value="Tscrpt_reg_LuxR_C"/>
</dbReference>
<dbReference type="PROSITE" id="PS00622">
    <property type="entry name" value="HTH_LUXR_1"/>
    <property type="match status" value="1"/>
</dbReference>
<name>A0A1I4WWD3_PSUAM</name>